<reference evidence="11 12" key="1">
    <citation type="journal article" date="2023" name="Microbiol. Spectr.">
        <title>Symbiosis of Carpenter Bees with Uncharacterized Lactic Acid Bacteria Showing NAD Auxotrophy.</title>
        <authorList>
            <person name="Kawasaki S."/>
            <person name="Ozawa K."/>
            <person name="Mori T."/>
            <person name="Yamamoto A."/>
            <person name="Ito M."/>
            <person name="Ohkuma M."/>
            <person name="Sakamoto M."/>
            <person name="Matsutani M."/>
        </authorList>
    </citation>
    <scope>NUCLEOTIDE SEQUENCE [LARGE SCALE GENOMIC DNA]</scope>
    <source>
        <strain evidence="11 12">XA3</strain>
    </source>
</reference>
<evidence type="ECO:0000256" key="2">
    <source>
        <dbReference type="ARBA" id="ARBA00022448"/>
    </source>
</evidence>
<dbReference type="NCBIfam" id="TIGR00410">
    <property type="entry name" value="lacE"/>
    <property type="match status" value="1"/>
</dbReference>
<feature type="transmembrane region" description="Helical" evidence="9">
    <location>
        <begin position="35"/>
        <end position="57"/>
    </location>
</feature>
<dbReference type="Proteomes" id="UP001321861">
    <property type="component" value="Chromosome"/>
</dbReference>
<accession>A0AAU9CW95</accession>
<evidence type="ECO:0000256" key="7">
    <source>
        <dbReference type="ARBA" id="ARBA00023136"/>
    </source>
</evidence>
<keyword evidence="7 8" id="KW-0472">Membrane</keyword>
<keyword evidence="2 8" id="KW-0813">Transport</keyword>
<evidence type="ECO:0000256" key="5">
    <source>
        <dbReference type="ARBA" id="ARBA00022692"/>
    </source>
</evidence>
<organism evidence="11 12">
    <name type="scientific">Xylocopilactobacillus apicola</name>
    <dbReference type="NCBI Taxonomy" id="2932184"/>
    <lineage>
        <taxon>Bacteria</taxon>
        <taxon>Bacillati</taxon>
        <taxon>Bacillota</taxon>
        <taxon>Bacilli</taxon>
        <taxon>Lactobacillales</taxon>
        <taxon>Lactobacillaceae</taxon>
        <taxon>Xylocopilactobacillus</taxon>
    </lineage>
</organism>
<dbReference type="InterPro" id="IPR004796">
    <property type="entry name" value="PTS_IIC_cello"/>
</dbReference>
<evidence type="ECO:0000313" key="11">
    <source>
        <dbReference type="EMBL" id="BDR58252.1"/>
    </source>
</evidence>
<dbReference type="PANTHER" id="PTHR33989">
    <property type="match status" value="1"/>
</dbReference>
<dbReference type="InterPro" id="IPR003352">
    <property type="entry name" value="PTS_EIIC"/>
</dbReference>
<dbReference type="RefSeq" id="WP_317636169.1">
    <property type="nucleotide sequence ID" value="NZ_AP026802.1"/>
</dbReference>
<dbReference type="GO" id="GO:0009401">
    <property type="term" value="P:phosphoenolpyruvate-dependent sugar phosphotransferase system"/>
    <property type="evidence" value="ECO:0007669"/>
    <property type="project" value="InterPro"/>
</dbReference>
<keyword evidence="12" id="KW-1185">Reference proteome</keyword>
<evidence type="ECO:0000256" key="9">
    <source>
        <dbReference type="SAM" id="Phobius"/>
    </source>
</evidence>
<comment type="subcellular location">
    <subcellularLocation>
        <location evidence="1">Cell membrane</location>
        <topology evidence="1">Multi-pass membrane protein</topology>
    </subcellularLocation>
</comment>
<keyword evidence="6 9" id="KW-1133">Transmembrane helix</keyword>
<keyword evidence="5 9" id="KW-0812">Transmembrane</keyword>
<evidence type="ECO:0000313" key="12">
    <source>
        <dbReference type="Proteomes" id="UP001321861"/>
    </source>
</evidence>
<feature type="transmembrane region" description="Helical" evidence="9">
    <location>
        <begin position="102"/>
        <end position="120"/>
    </location>
</feature>
<sequence>MNNFVTFLEQKVVPVANKIGQQRHMAAIRKGIVSTLPLTIVGSFFTIISNMPIPAVAKFLSAYQEILDVPFRFTVGILSVYATFGIAYSLAQYYKLDPLTNGIIGVMAFLVATVKPVHVLKPIKGTIEAGRYISIGNLSASSLFAAIVTALVSVEIVHYFTKHNITIKMPEGVPPEVSNSFAGLLPAAVVLILFWVIRHVIGFNIANFLSNLLMPLKGVLAGNSLLGGLLTIIFITFFWVLGIHGTAIMDPIIRPFWEMSIASNMAEFHAGVNVHHLSTIFTEQFLQWFVWIGGAGGTLALVVLFIFSKSNYLKELGKLAFLPGLFNINEPIMFGAPIVLNPILGLPFIIAPLVTATISYFATISGIVPMMMARLPFTIPSPIAAMMSTNWSWQAAVLAIINFVIDLAIYYPFFKVFERQQLKQESEN</sequence>
<dbReference type="Pfam" id="PF02378">
    <property type="entry name" value="PTS_EIIC"/>
    <property type="match status" value="1"/>
</dbReference>
<dbReference type="AlphaFoldDB" id="A0AAU9CW95"/>
<evidence type="ECO:0000256" key="1">
    <source>
        <dbReference type="ARBA" id="ARBA00004651"/>
    </source>
</evidence>
<keyword evidence="4 8" id="KW-0762">Sugar transport</keyword>
<feature type="domain" description="PTS EIIC type-3" evidence="10">
    <location>
        <begin position="8"/>
        <end position="413"/>
    </location>
</feature>
<evidence type="ECO:0000256" key="3">
    <source>
        <dbReference type="ARBA" id="ARBA00022475"/>
    </source>
</evidence>
<dbReference type="GO" id="GO:0005886">
    <property type="term" value="C:plasma membrane"/>
    <property type="evidence" value="ECO:0007669"/>
    <property type="project" value="UniProtKB-SubCell"/>
</dbReference>
<feature type="transmembrane region" description="Helical" evidence="9">
    <location>
        <begin position="180"/>
        <end position="197"/>
    </location>
</feature>
<keyword evidence="3 8" id="KW-1003">Cell membrane</keyword>
<dbReference type="GO" id="GO:0008982">
    <property type="term" value="F:protein-N(PI)-phosphohistidine-sugar phosphotransferase activity"/>
    <property type="evidence" value="ECO:0007669"/>
    <property type="project" value="UniProtKB-UniRule"/>
</dbReference>
<feature type="transmembrane region" description="Helical" evidence="9">
    <location>
        <begin position="288"/>
        <end position="307"/>
    </location>
</feature>
<dbReference type="PROSITE" id="PS51105">
    <property type="entry name" value="PTS_EIIC_TYPE_3"/>
    <property type="match status" value="1"/>
</dbReference>
<dbReference type="InterPro" id="IPR004501">
    <property type="entry name" value="PTS_EIIC_3"/>
</dbReference>
<dbReference type="InterPro" id="IPR051088">
    <property type="entry name" value="PTS_Sugar-EIIC/EIIB"/>
</dbReference>
<feature type="transmembrane region" description="Helical" evidence="9">
    <location>
        <begin position="218"/>
        <end position="241"/>
    </location>
</feature>
<proteinExistence type="predicted"/>
<name>A0AAU9CW95_9LACO</name>
<dbReference type="GO" id="GO:1901264">
    <property type="term" value="P:carbohydrate derivative transport"/>
    <property type="evidence" value="ECO:0007669"/>
    <property type="project" value="TreeGrafter"/>
</dbReference>
<feature type="transmembrane region" description="Helical" evidence="9">
    <location>
        <begin position="346"/>
        <end position="370"/>
    </location>
</feature>
<evidence type="ECO:0000256" key="6">
    <source>
        <dbReference type="ARBA" id="ARBA00022989"/>
    </source>
</evidence>
<feature type="transmembrane region" description="Helical" evidence="9">
    <location>
        <begin position="69"/>
        <end position="90"/>
    </location>
</feature>
<dbReference type="KEGG" id="xap:XA3_06930"/>
<feature type="transmembrane region" description="Helical" evidence="9">
    <location>
        <begin position="391"/>
        <end position="413"/>
    </location>
</feature>
<feature type="transmembrane region" description="Helical" evidence="9">
    <location>
        <begin position="132"/>
        <end position="160"/>
    </location>
</feature>
<dbReference type="PANTHER" id="PTHR33989:SF11">
    <property type="entry name" value="LICHENAN PERMEASE IIC COMPONENT"/>
    <property type="match status" value="1"/>
</dbReference>
<dbReference type="PIRSF" id="PIRSF006351">
    <property type="entry name" value="PTS_EIIC-Cellobiose"/>
    <property type="match status" value="1"/>
</dbReference>
<evidence type="ECO:0000259" key="10">
    <source>
        <dbReference type="PROSITE" id="PS51105"/>
    </source>
</evidence>
<evidence type="ECO:0000256" key="8">
    <source>
        <dbReference type="PIRNR" id="PIRNR006351"/>
    </source>
</evidence>
<dbReference type="EMBL" id="AP026802">
    <property type="protein sequence ID" value="BDR58252.1"/>
    <property type="molecule type" value="Genomic_DNA"/>
</dbReference>
<gene>
    <name evidence="11" type="primary">pts3C</name>
    <name evidence="11" type="ORF">XA3_06930</name>
</gene>
<evidence type="ECO:0000256" key="4">
    <source>
        <dbReference type="ARBA" id="ARBA00022597"/>
    </source>
</evidence>
<protein>
    <recommendedName>
        <fullName evidence="8">Permease IIC component</fullName>
    </recommendedName>
</protein>
<comment type="function">
    <text evidence="8">The phosphoenolpyruvate-dependent sugar phosphotransferase system (PTS), a major carbohydrate active -transport system, catalyzes the phosphorylation of incoming sugar substrates concomitant with their translocation across the cell membrane.</text>
</comment>